<dbReference type="EMBL" id="KN847334">
    <property type="protein sequence ID" value="KIW45239.1"/>
    <property type="molecule type" value="Genomic_DNA"/>
</dbReference>
<dbReference type="OrthoDB" id="2991872at2759"/>
<dbReference type="RefSeq" id="XP_016265455.1">
    <property type="nucleotide sequence ID" value="XM_016404450.1"/>
</dbReference>
<gene>
    <name evidence="2" type="ORF">PV06_03641</name>
</gene>
<evidence type="ECO:0000313" key="3">
    <source>
        <dbReference type="Proteomes" id="UP000053342"/>
    </source>
</evidence>
<keyword evidence="3" id="KW-1185">Reference proteome</keyword>
<evidence type="ECO:0000313" key="2">
    <source>
        <dbReference type="EMBL" id="KIW45239.1"/>
    </source>
</evidence>
<dbReference type="AlphaFoldDB" id="A0A0D2EB60"/>
<sequence>MSPSRTRLQGHRKTTPPVKFRDETAKFLSMSPGKGYETETSLSPQEKQYLCQVGTTTKTKNLTPNPDLSYSQNSTWTEVSTIFPSLIPYQRDLAGSFFLTYVTIVGRSVESTRGFVELCFASDPRSTAQDRSRRGGHTSFSTGFGPSF</sequence>
<dbReference type="HOGENOM" id="CLU_1758826_0_0_1"/>
<organism evidence="2 3">
    <name type="scientific">Exophiala oligosperma</name>
    <dbReference type="NCBI Taxonomy" id="215243"/>
    <lineage>
        <taxon>Eukaryota</taxon>
        <taxon>Fungi</taxon>
        <taxon>Dikarya</taxon>
        <taxon>Ascomycota</taxon>
        <taxon>Pezizomycotina</taxon>
        <taxon>Eurotiomycetes</taxon>
        <taxon>Chaetothyriomycetidae</taxon>
        <taxon>Chaetothyriales</taxon>
        <taxon>Herpotrichiellaceae</taxon>
        <taxon>Exophiala</taxon>
    </lineage>
</organism>
<protein>
    <submittedName>
        <fullName evidence="2">Uncharacterized protein</fullName>
    </submittedName>
</protein>
<evidence type="ECO:0000256" key="1">
    <source>
        <dbReference type="SAM" id="MobiDB-lite"/>
    </source>
</evidence>
<dbReference type="GeneID" id="27355715"/>
<name>A0A0D2EB60_9EURO</name>
<dbReference type="Proteomes" id="UP000053342">
    <property type="component" value="Unassembled WGS sequence"/>
</dbReference>
<dbReference type="VEuPathDB" id="FungiDB:PV06_03641"/>
<feature type="compositionally biased region" description="Polar residues" evidence="1">
    <location>
        <begin position="138"/>
        <end position="148"/>
    </location>
</feature>
<proteinExistence type="predicted"/>
<reference evidence="2 3" key="1">
    <citation type="submission" date="2015-01" db="EMBL/GenBank/DDBJ databases">
        <title>The Genome Sequence of Exophiala oligosperma CBS72588.</title>
        <authorList>
            <consortium name="The Broad Institute Genomics Platform"/>
            <person name="Cuomo C."/>
            <person name="de Hoog S."/>
            <person name="Gorbushina A."/>
            <person name="Stielow B."/>
            <person name="Teixiera M."/>
            <person name="Abouelleil A."/>
            <person name="Chapman S.B."/>
            <person name="Priest M."/>
            <person name="Young S.K."/>
            <person name="Wortman J."/>
            <person name="Nusbaum C."/>
            <person name="Birren B."/>
        </authorList>
    </citation>
    <scope>NUCLEOTIDE SEQUENCE [LARGE SCALE GENOMIC DNA]</scope>
    <source>
        <strain evidence="2 3">CBS 72588</strain>
    </source>
</reference>
<accession>A0A0D2EB60</accession>
<feature type="region of interest" description="Disordered" evidence="1">
    <location>
        <begin position="126"/>
        <end position="148"/>
    </location>
</feature>